<feature type="compositionally biased region" description="Basic and acidic residues" evidence="2">
    <location>
        <begin position="320"/>
        <end position="338"/>
    </location>
</feature>
<evidence type="ECO:0000256" key="2">
    <source>
        <dbReference type="SAM" id="MobiDB-lite"/>
    </source>
</evidence>
<feature type="region of interest" description="Disordered" evidence="2">
    <location>
        <begin position="309"/>
        <end position="338"/>
    </location>
</feature>
<gene>
    <name evidence="3" type="ORF">M9Y10_018800</name>
</gene>
<dbReference type="Proteomes" id="UP001470230">
    <property type="component" value="Unassembled WGS sequence"/>
</dbReference>
<evidence type="ECO:0000313" key="3">
    <source>
        <dbReference type="EMBL" id="KAK8847770.1"/>
    </source>
</evidence>
<keyword evidence="4" id="KW-1185">Reference proteome</keyword>
<organism evidence="3 4">
    <name type="scientific">Tritrichomonas musculus</name>
    <dbReference type="NCBI Taxonomy" id="1915356"/>
    <lineage>
        <taxon>Eukaryota</taxon>
        <taxon>Metamonada</taxon>
        <taxon>Parabasalia</taxon>
        <taxon>Tritrichomonadida</taxon>
        <taxon>Tritrichomonadidae</taxon>
        <taxon>Tritrichomonas</taxon>
    </lineage>
</organism>
<comment type="caution">
    <text evidence="3">The sequence shown here is derived from an EMBL/GenBank/DDBJ whole genome shotgun (WGS) entry which is preliminary data.</text>
</comment>
<name>A0ABR2HIS9_9EUKA</name>
<evidence type="ECO:0000313" key="4">
    <source>
        <dbReference type="Proteomes" id="UP001470230"/>
    </source>
</evidence>
<protein>
    <submittedName>
        <fullName evidence="3">Uncharacterized protein</fullName>
    </submittedName>
</protein>
<feature type="coiled-coil region" evidence="1">
    <location>
        <begin position="25"/>
        <end position="111"/>
    </location>
</feature>
<dbReference type="EMBL" id="JAPFFF010000027">
    <property type="protein sequence ID" value="KAK8847770.1"/>
    <property type="molecule type" value="Genomic_DNA"/>
</dbReference>
<feature type="coiled-coil region" evidence="1">
    <location>
        <begin position="218"/>
        <end position="302"/>
    </location>
</feature>
<proteinExistence type="predicted"/>
<feature type="coiled-coil region" evidence="1">
    <location>
        <begin position="344"/>
        <end position="503"/>
    </location>
</feature>
<reference evidence="3 4" key="1">
    <citation type="submission" date="2024-04" db="EMBL/GenBank/DDBJ databases">
        <title>Tritrichomonas musculus Genome.</title>
        <authorList>
            <person name="Alves-Ferreira E."/>
            <person name="Grigg M."/>
            <person name="Lorenzi H."/>
            <person name="Galac M."/>
        </authorList>
    </citation>
    <scope>NUCLEOTIDE SEQUENCE [LARGE SCALE GENOMIC DNA]</scope>
    <source>
        <strain evidence="3 4">EAF2021</strain>
    </source>
</reference>
<keyword evidence="1" id="KW-0175">Coiled coil</keyword>
<evidence type="ECO:0000256" key="1">
    <source>
        <dbReference type="SAM" id="Coils"/>
    </source>
</evidence>
<sequence length="1015" mass="117886">MNIGFDSDSQALPNESNFDSDIDARMMANQEISNYQETISELKKQNLILKAQFDQAVTVAKKIDGVHEENFKLSNQVRSLQLENENLQCRLQILVHNNEELESQLSNFKSTFAQQVLQANSDKEIEVSKTKKLCNGKIDTLLIRVNKSEELKEQSLVEVKMLKSKIERMLQSANDYFKLKFEEIDNFIDFLNQTACTKQTNTDTEPVPQLEPVKPFKNKNEKQKIKTLKSQVKKLALEINGLHDQLSQTESEHSKEVKKYQNEIQKLKEDLEMVQTENSETIRLLKSKNQHMKEQFVKLRKEAVDIQTQLLSKPPSSPKPEVKETVSHSKQNSKENDQLFKEQIKILTDENEKLNGQIKEMKAKMNQLNEEKSELLSKLKEANNSNVNLQMKIDQNEIERQASEAVKKETAEELKNLRERLKMKEDKKPKQETIEKLKDEINRLESVTKSQENELRELNLKIEQNTLERSSNHTKYLTLQNENDELKAKILALNDELNELSDRLAMKPELKPEDVMPDAAFRCKEFDTSLSQKVEQVAFNQYLSPQSKLSKIYGLIVVHYNGLLKESDDKVKHMIEHLEAVKKQLNSFLVDLSIGMSFNALSFDDFLIQGGQKIIDRAVEAVKNVDDLRRKNTQLFSIVSQISEEFGLPFGKDVYSQISCLSKNITSHFTNSRQTELKYADLKKRNKVSRRSFLTKIQNLEQSLCEVTKKCQESQCENENLSKVNQDLKKEVHLSKLEIISLKESMKQSEESLRDEHQSIIDDMTKRFLSEKVQLNGQIEKIKNERKKAKMALSDTESSCDRMKVLIDKHHEEIKKQEEELESFKKAKEEEINHLNEKFTNEKKELTKTFENAINEIKTQCEKQRSEFSELSQKLESKTVKYQKSLDALSQLKREKQKLEKEVRTLEDQINREKVISDASLKNQIMSVESKCAQQIHEANSKVESEKRRIISFAVDEFRSFSNSSKSLDERSFRSLLTKIRTELDKYSKSDLNIRRMTGAQPYQSTEEAVAKLLE</sequence>
<accession>A0ABR2HIS9</accession>
<feature type="coiled-coil region" evidence="1">
    <location>
        <begin position="772"/>
        <end position="916"/>
    </location>
</feature>